<feature type="region of interest" description="Disordered" evidence="1">
    <location>
        <begin position="86"/>
        <end position="116"/>
    </location>
</feature>
<feature type="compositionally biased region" description="Basic and acidic residues" evidence="1">
    <location>
        <begin position="86"/>
        <end position="97"/>
    </location>
</feature>
<proteinExistence type="predicted"/>
<protein>
    <submittedName>
        <fullName evidence="2">Uncharacterized protein</fullName>
    </submittedName>
</protein>
<evidence type="ECO:0000313" key="2">
    <source>
        <dbReference type="EMBL" id="CAJ1405228.1"/>
    </source>
</evidence>
<organism evidence="2 3">
    <name type="scientific">Effrenium voratum</name>
    <dbReference type="NCBI Taxonomy" id="2562239"/>
    <lineage>
        <taxon>Eukaryota</taxon>
        <taxon>Sar</taxon>
        <taxon>Alveolata</taxon>
        <taxon>Dinophyceae</taxon>
        <taxon>Suessiales</taxon>
        <taxon>Symbiodiniaceae</taxon>
        <taxon>Effrenium</taxon>
    </lineage>
</organism>
<accession>A0AA36JFF6</accession>
<dbReference type="EMBL" id="CAUJNA010003574">
    <property type="protein sequence ID" value="CAJ1405228.1"/>
    <property type="molecule type" value="Genomic_DNA"/>
</dbReference>
<keyword evidence="3" id="KW-1185">Reference proteome</keyword>
<comment type="caution">
    <text evidence="2">The sequence shown here is derived from an EMBL/GenBank/DDBJ whole genome shotgun (WGS) entry which is preliminary data.</text>
</comment>
<dbReference type="Proteomes" id="UP001178507">
    <property type="component" value="Unassembled WGS sequence"/>
</dbReference>
<gene>
    <name evidence="2" type="ORF">EVOR1521_LOCUS27504</name>
</gene>
<name>A0AA36JFF6_9DINO</name>
<dbReference type="AlphaFoldDB" id="A0AA36JFF6"/>
<evidence type="ECO:0000313" key="3">
    <source>
        <dbReference type="Proteomes" id="UP001178507"/>
    </source>
</evidence>
<evidence type="ECO:0000256" key="1">
    <source>
        <dbReference type="SAM" id="MobiDB-lite"/>
    </source>
</evidence>
<sequence>MDRITAAYGNLRLPWMDADTETEEAHVDEPTTVLSIRSKDSRIEKLQEELLKQKEYRKQDSKETLQREQAMNMKLAILQKKLEELEGKGGKGEEDKCSLASWMPVDEAGRAGEGGA</sequence>
<reference evidence="2" key="1">
    <citation type="submission" date="2023-08" db="EMBL/GenBank/DDBJ databases">
        <authorList>
            <person name="Chen Y."/>
            <person name="Shah S."/>
            <person name="Dougan E. K."/>
            <person name="Thang M."/>
            <person name="Chan C."/>
        </authorList>
    </citation>
    <scope>NUCLEOTIDE SEQUENCE</scope>
</reference>